<evidence type="ECO:0000256" key="1">
    <source>
        <dbReference type="SAM" id="Phobius"/>
    </source>
</evidence>
<accession>K4KU84</accession>
<organism evidence="3 4">
    <name type="scientific">Simiduia agarivorans (strain DSM 21679 / JCM 13881 / BCRC 17597 / SA1)</name>
    <dbReference type="NCBI Taxonomy" id="1117647"/>
    <lineage>
        <taxon>Bacteria</taxon>
        <taxon>Pseudomonadati</taxon>
        <taxon>Pseudomonadota</taxon>
        <taxon>Gammaproteobacteria</taxon>
        <taxon>Cellvibrionales</taxon>
        <taxon>Cellvibrionaceae</taxon>
        <taxon>Simiduia</taxon>
    </lineage>
</organism>
<dbReference type="InterPro" id="IPR012338">
    <property type="entry name" value="Beta-lactam/transpept-like"/>
</dbReference>
<dbReference type="eggNOG" id="COG1680">
    <property type="taxonomic scope" value="Bacteria"/>
</dbReference>
<dbReference type="Proteomes" id="UP000000466">
    <property type="component" value="Chromosome"/>
</dbReference>
<dbReference type="STRING" id="1117647.M5M_01525"/>
<sequence>MMPKNQNGVGQVVKKVSIVLAVLVLLSAVAIIAIGPAYVTHAPKMAAGMAAKLACSSRYVSGFSEHLAAADLESYSPILAQVSLDFNDTDHAVTARFLGASPSAHFVPGLGCALDYADKSIREAVQVPALPVSDALWPAGDGVNPPHPQAQTLLDEILKQDNAEGLQTRALVLIKEGELVAEAYAEGIDPQTPLLGWSMAKSMTAVAIGRLVQQGRASVASQTLFPEWQQDVRAQLSLEHLLTMTDGLDFAERYEPGTDATRMLFTEAGSAHYALTRPQIHPAGRRFNYSSGTANLLALWLMNQVGGSPQAVQSFLFNELFIPMGMQHTVFETDSLGVPVGSSYVYASARDWARMGQLLVNGGEINGEQLLAPDYVRHACSPNPSDNGRAYGYQLWLNEGDAALRWPSLPVTACAAMGNRAQMVMMIPERKIVFVRLGWTAGDYPTDDRVSRLLAF</sequence>
<reference evidence="3 4" key="1">
    <citation type="journal article" date="2013" name="Genome Announc.">
        <title>Complete genome sequence of Simiduia agarivorans SA1(T), a marine bacterium able to degrade a variety of polysaccharides.</title>
        <authorList>
            <person name="Lin S.Y."/>
            <person name="Shieh W.Y."/>
            <person name="Chen J.S."/>
            <person name="Tang S.L."/>
        </authorList>
    </citation>
    <scope>NUCLEOTIDE SEQUENCE [LARGE SCALE GENOMIC DNA]</scope>
    <source>
        <strain evidence="4">DSM 21679 / JCM 13881 / BCRC 17597 / SA1</strain>
    </source>
</reference>
<proteinExistence type="predicted"/>
<evidence type="ECO:0000313" key="4">
    <source>
        <dbReference type="Proteomes" id="UP000000466"/>
    </source>
</evidence>
<dbReference type="HOGENOM" id="CLU_030169_5_1_6"/>
<feature type="domain" description="Beta-lactamase-related" evidence="2">
    <location>
        <begin position="155"/>
        <end position="437"/>
    </location>
</feature>
<dbReference type="EMBL" id="CP003746">
    <property type="protein sequence ID" value="AFU97532.1"/>
    <property type="molecule type" value="Genomic_DNA"/>
</dbReference>
<name>K4KU84_SIMAS</name>
<evidence type="ECO:0000313" key="3">
    <source>
        <dbReference type="EMBL" id="AFU97532.1"/>
    </source>
</evidence>
<feature type="transmembrane region" description="Helical" evidence="1">
    <location>
        <begin position="12"/>
        <end position="39"/>
    </location>
</feature>
<dbReference type="KEGG" id="saga:M5M_01525"/>
<dbReference type="SUPFAM" id="SSF56601">
    <property type="entry name" value="beta-lactamase/transpeptidase-like"/>
    <property type="match status" value="1"/>
</dbReference>
<protein>
    <submittedName>
        <fullName evidence="3">Beta-lactamase</fullName>
    </submittedName>
</protein>
<keyword evidence="1" id="KW-1133">Transmembrane helix</keyword>
<dbReference type="Pfam" id="PF00144">
    <property type="entry name" value="Beta-lactamase"/>
    <property type="match status" value="1"/>
</dbReference>
<evidence type="ECO:0000259" key="2">
    <source>
        <dbReference type="Pfam" id="PF00144"/>
    </source>
</evidence>
<dbReference type="InterPro" id="IPR050789">
    <property type="entry name" value="Diverse_Enzym_Activities"/>
</dbReference>
<keyword evidence="1" id="KW-0472">Membrane</keyword>
<dbReference type="PANTHER" id="PTHR43283">
    <property type="entry name" value="BETA-LACTAMASE-RELATED"/>
    <property type="match status" value="1"/>
</dbReference>
<dbReference type="Gene3D" id="3.40.710.10">
    <property type="entry name" value="DD-peptidase/beta-lactamase superfamily"/>
    <property type="match status" value="1"/>
</dbReference>
<keyword evidence="4" id="KW-1185">Reference proteome</keyword>
<gene>
    <name evidence="3" type="ordered locus">M5M_01525</name>
</gene>
<dbReference type="AlphaFoldDB" id="K4KU84"/>
<dbReference type="PANTHER" id="PTHR43283:SF7">
    <property type="entry name" value="BETA-LACTAMASE-RELATED DOMAIN-CONTAINING PROTEIN"/>
    <property type="match status" value="1"/>
</dbReference>
<dbReference type="InterPro" id="IPR001466">
    <property type="entry name" value="Beta-lactam-related"/>
</dbReference>
<keyword evidence="1" id="KW-0812">Transmembrane</keyword>